<protein>
    <submittedName>
        <fullName evidence="11">RfaE bifunctional protein, domain I</fullName>
    </submittedName>
</protein>
<evidence type="ECO:0000256" key="3">
    <source>
        <dbReference type="ARBA" id="ARBA00022679"/>
    </source>
</evidence>
<dbReference type="Pfam" id="PF01467">
    <property type="entry name" value="CTP_transf_like"/>
    <property type="match status" value="1"/>
</dbReference>
<dbReference type="InterPro" id="IPR004821">
    <property type="entry name" value="Cyt_trans-like"/>
</dbReference>
<dbReference type="Pfam" id="PF00294">
    <property type="entry name" value="PfkB"/>
    <property type="match status" value="1"/>
</dbReference>
<keyword evidence="3" id="KW-0808">Transferase</keyword>
<feature type="domain" description="Carbohydrate kinase PfkB" evidence="7">
    <location>
        <begin position="167"/>
        <end position="467"/>
    </location>
</feature>
<dbReference type="GO" id="GO:0005829">
    <property type="term" value="C:cytosol"/>
    <property type="evidence" value="ECO:0007669"/>
    <property type="project" value="TreeGrafter"/>
</dbReference>
<dbReference type="GO" id="GO:0016773">
    <property type="term" value="F:phosphotransferase activity, alcohol group as acceptor"/>
    <property type="evidence" value="ECO:0007669"/>
    <property type="project" value="InterPro"/>
</dbReference>
<evidence type="ECO:0000256" key="2">
    <source>
        <dbReference type="ARBA" id="ARBA00003753"/>
    </source>
</evidence>
<organism evidence="11">
    <name type="scientific">Candidatus Kentrum sp. FM</name>
    <dbReference type="NCBI Taxonomy" id="2126340"/>
    <lineage>
        <taxon>Bacteria</taxon>
        <taxon>Pseudomonadati</taxon>
        <taxon>Pseudomonadota</taxon>
        <taxon>Gammaproteobacteria</taxon>
        <taxon>Candidatus Kentrum</taxon>
    </lineage>
</organism>
<evidence type="ECO:0000313" key="9">
    <source>
        <dbReference type="EMBL" id="VFJ50196.1"/>
    </source>
</evidence>
<dbReference type="CDD" id="cd01172">
    <property type="entry name" value="RfaE_like"/>
    <property type="match status" value="1"/>
</dbReference>
<accession>A0A450VWA4</accession>
<name>A0A450VWA4_9GAMM</name>
<keyword evidence="4" id="KW-0418">Kinase</keyword>
<dbReference type="AlphaFoldDB" id="A0A450VWA4"/>
<dbReference type="InterPro" id="IPR011913">
    <property type="entry name" value="RfaE_dom_I"/>
</dbReference>
<keyword evidence="6" id="KW-0119">Carbohydrate metabolism</keyword>
<sequence length="478" mass="51729">MPSKETVLVSGHFNVIHPGHLRLLRFAKECGNRLVVAVESDRVAGKAAYVPESLRLEGVLGNTYVDEAFIMDEPVTRVIERLQPDIVVKGREHESRDNPELAVVQAYGGRLLFGSGEATFSSLDLIRKEFRELTPDSIRLPHDYLARHDIGKARLVQLLEGFARLDVCVVGDLIVDEYITCQPLGMSQEEPTIVVTPLDSIRFVGGAGIVAAHAAGLGASVRLISITGNDGVGEFAREALADEQVSAELLVDDSRPTTLKQRYRTKGKSLLRVNHLHQGAISTVLQKRILGRLEKIMEEIDLLVFSDFNYGCLPQPLVERIIAAAQKKGIMLAADSQSSSQVGDIGRFRGMDLITPTEREARISTRNHGDGLVVLAESLRQRALSRNILLKLGGEGVLIHAGDGGRDDWLTDRVPALNSAPKDVAGAGDSLLIVSAMALASDGDIWEAACLGSLAAAVQVGRVGNIPICAEKLIRELT</sequence>
<evidence type="ECO:0000256" key="4">
    <source>
        <dbReference type="ARBA" id="ARBA00022777"/>
    </source>
</evidence>
<evidence type="ECO:0000256" key="6">
    <source>
        <dbReference type="ARBA" id="ARBA00023277"/>
    </source>
</evidence>
<dbReference type="Gene3D" id="3.40.50.620">
    <property type="entry name" value="HUPs"/>
    <property type="match status" value="1"/>
</dbReference>
<dbReference type="SUPFAM" id="SSF53613">
    <property type="entry name" value="Ribokinase-like"/>
    <property type="match status" value="1"/>
</dbReference>
<dbReference type="EMBL" id="CAADFL010000094">
    <property type="protein sequence ID" value="VFK09067.1"/>
    <property type="molecule type" value="Genomic_DNA"/>
</dbReference>
<dbReference type="InterPro" id="IPR029056">
    <property type="entry name" value="Ribokinase-like"/>
</dbReference>
<reference evidence="11" key="1">
    <citation type="submission" date="2019-02" db="EMBL/GenBank/DDBJ databases">
        <authorList>
            <person name="Gruber-Vodicka R. H."/>
            <person name="Seah K. B. B."/>
        </authorList>
    </citation>
    <scope>NUCLEOTIDE SEQUENCE</scope>
    <source>
        <strain evidence="9">BECK_BZ163</strain>
        <strain evidence="11">BECK_BZ164</strain>
        <strain evidence="10">BECK_BZ165</strain>
    </source>
</reference>
<gene>
    <name evidence="9" type="ORF">BECKFM1743A_GA0114220_100814</name>
    <name evidence="11" type="ORF">BECKFM1743B_GA0114221_100948</name>
    <name evidence="10" type="ORF">BECKFM1743C_GA0114222_101148</name>
</gene>
<dbReference type="NCBIfam" id="TIGR00125">
    <property type="entry name" value="cyt_tran_rel"/>
    <property type="match status" value="1"/>
</dbReference>
<keyword evidence="5" id="KW-0511">Multifunctional enzyme</keyword>
<dbReference type="GO" id="GO:0033785">
    <property type="term" value="F:heptose 7-phosphate kinase activity"/>
    <property type="evidence" value="ECO:0007669"/>
    <property type="project" value="TreeGrafter"/>
</dbReference>
<dbReference type="PANTHER" id="PTHR46969">
    <property type="entry name" value="BIFUNCTIONAL PROTEIN HLDE"/>
    <property type="match status" value="1"/>
</dbReference>
<dbReference type="EMBL" id="CAADEZ010000081">
    <property type="protein sequence ID" value="VFJ50196.1"/>
    <property type="molecule type" value="Genomic_DNA"/>
</dbReference>
<dbReference type="InterPro" id="IPR011611">
    <property type="entry name" value="PfkB_dom"/>
</dbReference>
<dbReference type="PANTHER" id="PTHR46969:SF1">
    <property type="entry name" value="BIFUNCTIONAL PROTEIN HLDE"/>
    <property type="match status" value="1"/>
</dbReference>
<evidence type="ECO:0000313" key="10">
    <source>
        <dbReference type="EMBL" id="VFJ52844.1"/>
    </source>
</evidence>
<proteinExistence type="predicted"/>
<comment type="function">
    <text evidence="2">Catalyzes the ADP transfer from ATP to D-glycero-beta-D-manno-heptose 1-phosphate, yielding ADP-D-glycero-beta-D-manno-heptose.</text>
</comment>
<comment type="function">
    <text evidence="1">Catalyzes the phosphorylation of D-glycero-D-manno-heptose 7-phosphate at the C-1 position to selectively form D-glycero-beta-D-manno-heptose-1,7-bisphosphate.</text>
</comment>
<dbReference type="GO" id="GO:0033786">
    <property type="term" value="F:heptose-1-phosphate adenylyltransferase activity"/>
    <property type="evidence" value="ECO:0007669"/>
    <property type="project" value="TreeGrafter"/>
</dbReference>
<dbReference type="Gene3D" id="3.40.1190.20">
    <property type="match status" value="1"/>
</dbReference>
<evidence type="ECO:0000259" key="7">
    <source>
        <dbReference type="Pfam" id="PF00294"/>
    </source>
</evidence>
<evidence type="ECO:0000256" key="5">
    <source>
        <dbReference type="ARBA" id="ARBA00023268"/>
    </source>
</evidence>
<dbReference type="EMBL" id="CAADFA010000114">
    <property type="protein sequence ID" value="VFJ52844.1"/>
    <property type="molecule type" value="Genomic_DNA"/>
</dbReference>
<feature type="domain" description="Cytidyltransferase-like" evidence="8">
    <location>
        <begin position="9"/>
        <end position="92"/>
    </location>
</feature>
<evidence type="ECO:0000259" key="8">
    <source>
        <dbReference type="Pfam" id="PF01467"/>
    </source>
</evidence>
<dbReference type="SUPFAM" id="SSF52374">
    <property type="entry name" value="Nucleotidylyl transferase"/>
    <property type="match status" value="1"/>
</dbReference>
<evidence type="ECO:0000313" key="11">
    <source>
        <dbReference type="EMBL" id="VFK09067.1"/>
    </source>
</evidence>
<dbReference type="InterPro" id="IPR014729">
    <property type="entry name" value="Rossmann-like_a/b/a_fold"/>
</dbReference>
<evidence type="ECO:0000256" key="1">
    <source>
        <dbReference type="ARBA" id="ARBA00002319"/>
    </source>
</evidence>